<evidence type="ECO:0000259" key="3">
    <source>
        <dbReference type="Pfam" id="PF05378"/>
    </source>
</evidence>
<feature type="compositionally biased region" description="Basic and acidic residues" evidence="1">
    <location>
        <begin position="602"/>
        <end position="611"/>
    </location>
</feature>
<evidence type="ECO:0000313" key="6">
    <source>
        <dbReference type="Proteomes" id="UP000233750"/>
    </source>
</evidence>
<dbReference type="AlphaFoldDB" id="A0A2N3WTP5"/>
<feature type="domain" description="Hydantoinase/oxoprolinase N-terminal" evidence="3">
    <location>
        <begin position="8"/>
        <end position="184"/>
    </location>
</feature>
<protein>
    <submittedName>
        <fullName evidence="5">N-methylhydantoinase A</fullName>
    </submittedName>
</protein>
<feature type="domain" description="Hydantoinase A/oxoprolinase" evidence="2">
    <location>
        <begin position="205"/>
        <end position="488"/>
    </location>
</feature>
<dbReference type="PANTHER" id="PTHR11365">
    <property type="entry name" value="5-OXOPROLINASE RELATED"/>
    <property type="match status" value="1"/>
</dbReference>
<evidence type="ECO:0000256" key="1">
    <source>
        <dbReference type="SAM" id="MobiDB-lite"/>
    </source>
</evidence>
<dbReference type="InterPro" id="IPR045079">
    <property type="entry name" value="Oxoprolinase-like"/>
</dbReference>
<gene>
    <name evidence="5" type="ORF">ATK30_8221</name>
</gene>
<evidence type="ECO:0000313" key="5">
    <source>
        <dbReference type="EMBL" id="PKV97246.1"/>
    </source>
</evidence>
<dbReference type="Pfam" id="PF19278">
    <property type="entry name" value="Hydant_A_C"/>
    <property type="match status" value="1"/>
</dbReference>
<reference evidence="5 6" key="1">
    <citation type="submission" date="2017-12" db="EMBL/GenBank/DDBJ databases">
        <title>Sequencing the genomes of 1000 Actinobacteria strains.</title>
        <authorList>
            <person name="Klenk H.-P."/>
        </authorList>
    </citation>
    <scope>NUCLEOTIDE SEQUENCE [LARGE SCALE GENOMIC DNA]</scope>
    <source>
        <strain evidence="5 6">DSM 45165</strain>
    </source>
</reference>
<dbReference type="GO" id="GO:0006749">
    <property type="term" value="P:glutathione metabolic process"/>
    <property type="evidence" value="ECO:0007669"/>
    <property type="project" value="TreeGrafter"/>
</dbReference>
<name>A0A2N3WTP5_9PSEU</name>
<dbReference type="InterPro" id="IPR049517">
    <property type="entry name" value="ACX-like_C"/>
</dbReference>
<evidence type="ECO:0000259" key="2">
    <source>
        <dbReference type="Pfam" id="PF01968"/>
    </source>
</evidence>
<dbReference type="GO" id="GO:0017168">
    <property type="term" value="F:5-oxoprolinase (ATP-hydrolyzing) activity"/>
    <property type="evidence" value="ECO:0007669"/>
    <property type="project" value="TreeGrafter"/>
</dbReference>
<evidence type="ECO:0000259" key="4">
    <source>
        <dbReference type="Pfam" id="PF19278"/>
    </source>
</evidence>
<feature type="domain" description="Acetophenone carboxylase-like C-terminal" evidence="4">
    <location>
        <begin position="503"/>
        <end position="668"/>
    </location>
</feature>
<organism evidence="5 6">
    <name type="scientific">Amycolatopsis echigonensis</name>
    <dbReference type="NCBI Taxonomy" id="2576905"/>
    <lineage>
        <taxon>Bacteria</taxon>
        <taxon>Bacillati</taxon>
        <taxon>Actinomycetota</taxon>
        <taxon>Actinomycetes</taxon>
        <taxon>Pseudonocardiales</taxon>
        <taxon>Pseudonocardiaceae</taxon>
        <taxon>Amycolatopsis</taxon>
    </lineage>
</organism>
<dbReference type="InterPro" id="IPR043129">
    <property type="entry name" value="ATPase_NBD"/>
</dbReference>
<feature type="region of interest" description="Disordered" evidence="1">
    <location>
        <begin position="599"/>
        <end position="618"/>
    </location>
</feature>
<accession>A0A2N3WTP5</accession>
<proteinExistence type="predicted"/>
<keyword evidence="6" id="KW-1185">Reference proteome</keyword>
<dbReference type="PANTHER" id="PTHR11365:SF23">
    <property type="entry name" value="HYPOTHETICAL 5-OXOPROLINASE (EUROFUNG)-RELATED"/>
    <property type="match status" value="1"/>
</dbReference>
<dbReference type="Pfam" id="PF01968">
    <property type="entry name" value="Hydantoinase_A"/>
    <property type="match status" value="1"/>
</dbReference>
<dbReference type="Pfam" id="PF05378">
    <property type="entry name" value="Hydant_A_N"/>
    <property type="match status" value="1"/>
</dbReference>
<dbReference type="SUPFAM" id="SSF53067">
    <property type="entry name" value="Actin-like ATPase domain"/>
    <property type="match status" value="1"/>
</dbReference>
<dbReference type="EMBL" id="PJMY01000003">
    <property type="protein sequence ID" value="PKV97246.1"/>
    <property type="molecule type" value="Genomic_DNA"/>
</dbReference>
<dbReference type="InterPro" id="IPR002821">
    <property type="entry name" value="Hydantoinase_A"/>
</dbReference>
<dbReference type="Proteomes" id="UP000233750">
    <property type="component" value="Unassembled WGS sequence"/>
</dbReference>
<dbReference type="RefSeq" id="WP_244194874.1">
    <property type="nucleotide sequence ID" value="NZ_JACJHR010000013.1"/>
</dbReference>
<sequence>MAERKNMIGVDVGGTFTDIVSISGGRIETVKVATNVTESYKAVLEGASEVDVAAAAAFNHASTHGLNAVITRRLPKIAFLTTEGHRDLLDMARAMRPPEANTDPRWHRSFGDVTAPIVPRYLRRGIRERFGADGTVVIPLDEQQAREELRILARCGVEGVAICLLNSYVDGSHERRLRELVAEEIGDVACSISSEVSPLAREYPRASTTVVDVLMKRIYGPYTRELAAGLSGLGFTGDLNFADCAAMLAPVEVAMERPSRIVFSGPAAGTVACAHLGELIGEPNLICTDIGGTSSDISVVTGGKPFVNTTFELEHDLIVNTLSNEIVSVGAGGGSIVSITPTGEVKVGPESAGADPGPACYGRGGEAPTTTDTFLMMGILDPDRFAAGRSRLDPGLAQAAFENLDTQATLSERVRFAYRMALNNVAEGIVDVLVKNGVDPRDHALVAYGAAGPMMLPGLLEQMHVKSVLVPPHPGLFSALGLVSADQVYADSRTAYAVLTPDAADEIDAVYASMEEAMTRSLGKDAERVTFTRSFDGQLMGQVWETPFVEVPNGKITPAAVETMIANFHDGYEQRSGNRFEGMPVQGVTYRLTAVVPTPKVDYPEPPRRPAGESPQPVGTITIRHLEETDLKAGEYERDQLMRGDVIEGPAVIREPMSTTFVPPGLVAEVGRIGELVITRATGQQRSEGND</sequence>
<dbReference type="GO" id="GO:0005829">
    <property type="term" value="C:cytosol"/>
    <property type="evidence" value="ECO:0007669"/>
    <property type="project" value="TreeGrafter"/>
</dbReference>
<comment type="caution">
    <text evidence="5">The sequence shown here is derived from an EMBL/GenBank/DDBJ whole genome shotgun (WGS) entry which is preliminary data.</text>
</comment>
<dbReference type="InterPro" id="IPR008040">
    <property type="entry name" value="Hydant_A_N"/>
</dbReference>